<gene>
    <name evidence="1" type="ORF">GCM10017600_55340</name>
</gene>
<reference evidence="1" key="2">
    <citation type="submission" date="2023-01" db="EMBL/GenBank/DDBJ databases">
        <authorList>
            <person name="Sun Q."/>
            <person name="Evtushenko L."/>
        </authorList>
    </citation>
    <scope>NUCLEOTIDE SEQUENCE</scope>
    <source>
        <strain evidence="1">VKM Ac-2007</strain>
    </source>
</reference>
<protein>
    <submittedName>
        <fullName evidence="1">Uncharacterized protein</fullName>
    </submittedName>
</protein>
<comment type="caution">
    <text evidence="1">The sequence shown here is derived from an EMBL/GenBank/DDBJ whole genome shotgun (WGS) entry which is preliminary data.</text>
</comment>
<evidence type="ECO:0000313" key="1">
    <source>
        <dbReference type="EMBL" id="GLK12126.1"/>
    </source>
</evidence>
<name>A0A9W6I637_9ACTN</name>
<dbReference type="Proteomes" id="UP001143474">
    <property type="component" value="Unassembled WGS sequence"/>
</dbReference>
<evidence type="ECO:0000313" key="2">
    <source>
        <dbReference type="Proteomes" id="UP001143474"/>
    </source>
</evidence>
<reference evidence="1" key="1">
    <citation type="journal article" date="2014" name="Int. J. Syst. Evol. Microbiol.">
        <title>Complete genome sequence of Corynebacterium casei LMG S-19264T (=DSM 44701T), isolated from a smear-ripened cheese.</title>
        <authorList>
            <consortium name="US DOE Joint Genome Institute (JGI-PGF)"/>
            <person name="Walter F."/>
            <person name="Albersmeier A."/>
            <person name="Kalinowski J."/>
            <person name="Ruckert C."/>
        </authorList>
    </citation>
    <scope>NUCLEOTIDE SEQUENCE</scope>
    <source>
        <strain evidence="1">VKM Ac-2007</strain>
    </source>
</reference>
<organism evidence="1 2">
    <name type="scientific">Streptosporangium carneum</name>
    <dbReference type="NCBI Taxonomy" id="47481"/>
    <lineage>
        <taxon>Bacteria</taxon>
        <taxon>Bacillati</taxon>
        <taxon>Actinomycetota</taxon>
        <taxon>Actinomycetes</taxon>
        <taxon>Streptosporangiales</taxon>
        <taxon>Streptosporangiaceae</taxon>
        <taxon>Streptosporangium</taxon>
    </lineage>
</organism>
<dbReference type="EMBL" id="BSEV01000014">
    <property type="protein sequence ID" value="GLK12126.1"/>
    <property type="molecule type" value="Genomic_DNA"/>
</dbReference>
<accession>A0A9W6I637</accession>
<keyword evidence="2" id="KW-1185">Reference proteome</keyword>
<dbReference type="RefSeq" id="WP_271220462.1">
    <property type="nucleotide sequence ID" value="NZ_BAAAVD010000001.1"/>
</dbReference>
<proteinExistence type="predicted"/>
<dbReference type="AlphaFoldDB" id="A0A9W6I637"/>
<sequence length="47" mass="5413">MIAFIMMIEAVLALAGLMALCRLTRYRGGRLSADDRHERVLESRYRS</sequence>